<name>A0A0W0S078_LEGBO</name>
<dbReference type="Gene3D" id="6.10.340.10">
    <property type="match status" value="1"/>
</dbReference>
<dbReference type="InterPro" id="IPR001789">
    <property type="entry name" value="Sig_transdc_resp-reg_receiver"/>
</dbReference>
<evidence type="ECO:0000256" key="6">
    <source>
        <dbReference type="ARBA" id="ARBA00022741"/>
    </source>
</evidence>
<dbReference type="GO" id="GO:0005886">
    <property type="term" value="C:plasma membrane"/>
    <property type="evidence" value="ECO:0007669"/>
    <property type="project" value="TreeGrafter"/>
</dbReference>
<proteinExistence type="predicted"/>
<dbReference type="Pfam" id="PF00512">
    <property type="entry name" value="HisKA"/>
    <property type="match status" value="1"/>
</dbReference>
<evidence type="ECO:0000256" key="14">
    <source>
        <dbReference type="SAM" id="Phobius"/>
    </source>
</evidence>
<comment type="catalytic activity">
    <reaction evidence="1">
        <text>ATP + protein L-histidine = ADP + protein N-phospho-L-histidine.</text>
        <dbReference type="EC" id="2.7.13.3"/>
    </reaction>
</comment>
<evidence type="ECO:0000256" key="4">
    <source>
        <dbReference type="ARBA" id="ARBA00022553"/>
    </source>
</evidence>
<dbReference type="Pfam" id="PF00072">
    <property type="entry name" value="Response_reg"/>
    <property type="match status" value="2"/>
</dbReference>
<keyword evidence="6" id="KW-0547">Nucleotide-binding</keyword>
<dbReference type="Gene3D" id="1.10.287.130">
    <property type="match status" value="1"/>
</dbReference>
<dbReference type="InterPro" id="IPR003594">
    <property type="entry name" value="HATPase_dom"/>
</dbReference>
<dbReference type="PRINTS" id="PR00344">
    <property type="entry name" value="BCTRLSENSOR"/>
</dbReference>
<feature type="transmembrane region" description="Helical" evidence="14">
    <location>
        <begin position="12"/>
        <end position="34"/>
    </location>
</feature>
<protein>
    <recommendedName>
        <fullName evidence="3">histidine kinase</fullName>
        <ecNumber evidence="3">2.7.13.3</ecNumber>
    </recommendedName>
</protein>
<feature type="domain" description="Histidine kinase" evidence="15">
    <location>
        <begin position="481"/>
        <end position="703"/>
    </location>
</feature>
<feature type="modified residue" description="4-aspartylphosphate" evidence="12">
    <location>
        <position position="777"/>
    </location>
</feature>
<keyword evidence="11" id="KW-0131">Cell cycle</keyword>
<evidence type="ECO:0000313" key="19">
    <source>
        <dbReference type="Proteomes" id="UP000054695"/>
    </source>
</evidence>
<dbReference type="SMART" id="SM00448">
    <property type="entry name" value="REC"/>
    <property type="match status" value="2"/>
</dbReference>
<dbReference type="FunFam" id="3.30.565.10:FF:000010">
    <property type="entry name" value="Sensor histidine kinase RcsC"/>
    <property type="match status" value="1"/>
</dbReference>
<dbReference type="PROSITE" id="PS50110">
    <property type="entry name" value="RESPONSE_REGULATORY"/>
    <property type="match status" value="2"/>
</dbReference>
<evidence type="ECO:0000259" key="16">
    <source>
        <dbReference type="PROSITE" id="PS50110"/>
    </source>
</evidence>
<evidence type="ECO:0000313" key="18">
    <source>
        <dbReference type="EMBL" id="KTC76501.1"/>
    </source>
</evidence>
<dbReference type="AlphaFoldDB" id="A0A0W0S078"/>
<comment type="subcellular location">
    <subcellularLocation>
        <location evidence="2">Membrane</location>
    </subcellularLocation>
</comment>
<dbReference type="InterPro" id="IPR036097">
    <property type="entry name" value="HisK_dim/P_sf"/>
</dbReference>
<evidence type="ECO:0000256" key="8">
    <source>
        <dbReference type="ARBA" id="ARBA00022840"/>
    </source>
</evidence>
<dbReference type="SUPFAM" id="SSF47384">
    <property type="entry name" value="Homodimeric domain of signal transducing histidine kinase"/>
    <property type="match status" value="1"/>
</dbReference>
<keyword evidence="14" id="KW-1133">Transmembrane helix</keyword>
<dbReference type="InterPro" id="IPR036890">
    <property type="entry name" value="HATPase_C_sf"/>
</dbReference>
<dbReference type="RefSeq" id="WP_058458262.1">
    <property type="nucleotide sequence ID" value="NZ_CAAAIY010000013.1"/>
</dbReference>
<keyword evidence="10 14" id="KW-0472">Membrane</keyword>
<sequence>MYRKLRLSLVNVFLLFYILTVIFTMILSLAALYLNHQLLQNQNLLLTVTSIENARFRMSNARTQFLVRQQSILTAHEENDLSKLEPRLPIETIFIEGEEQLALVTNKVSSVLQALENLKVIYQEFLKIDDQLLKLTQSFLKAKNELADQKRIIDQQIKNIHNKSENISGILTYQYKKNIRQLRGYFQDGKLPQSDQLKGALETLILSNAADAHRIDEKINIELAQLMALIEEIADEENSDELNNLKDNQLLQLIPVTRSKLQQLSTLLQDNPQLHQAALDLGNQFNLVVNQLTQGSGSILSLRKELNNLQLQLQKNHIAVKENLASLAKQFDNLDQITKKLKDQSLKTFHKLIATNRIIMVSLPLGILLFISIVGYFLYHAISKSLGSLSSAMYQITKDKGGLEQRLSMTPYDDLNRVVKTFNDMAESLQYTQEHLHELVESRTKELQNVNQNLEQLVVQLNEAKKDSEVANKAKSEFIANTSHELRTPLNAIIGYCELLKEEMEDEGHEIYLDDLKKIESSAKHLLSLINDILDLSKIEAGKMDIFLEDVKIPEMIKELEAIITPLMSKNMNTFKCEIDPRVDTMHTDLVKVRQCLLNLISNAAKFTKEGTITLSVKPLMSDGKPYMQFSVSDTGIGLTREQLGTLFKAFSQAESSTARRFGGTGLGLYLTKSFSKILGGDVSIDSEYGKGSTFTIVLPLISKVGVEKISQVKLPEQQVHGEVGAKTVLVVDDDPKIHDIMQKALEKSGIRVLHAFHGEECLSLAKKYQPDLITLDVIMPMMDGWTTLSALKSDPNLANIPVILVSMLLEKDLGFALGAVDYLNKPVEPKTLMEKIESILPQDAIKSILIVDDEADARNIIRRAIKKSGWNVLEAKNGRDALEVLADQTPSLILLDLMMPEMDGFAVIRELQKHEKWAQIPVIIFTAKDLTQEERDFLMNSSKVVLQKNSYSREQLVATITDQIEQIIKNR</sequence>
<evidence type="ECO:0000256" key="1">
    <source>
        <dbReference type="ARBA" id="ARBA00000085"/>
    </source>
</evidence>
<dbReference type="InterPro" id="IPR003661">
    <property type="entry name" value="HisK_dim/P_dom"/>
</dbReference>
<evidence type="ECO:0000256" key="11">
    <source>
        <dbReference type="ARBA" id="ARBA00023306"/>
    </source>
</evidence>
<organism evidence="18 19">
    <name type="scientific">Legionella bozemanae</name>
    <name type="common">Fluoribacter bozemanae</name>
    <dbReference type="NCBI Taxonomy" id="447"/>
    <lineage>
        <taxon>Bacteria</taxon>
        <taxon>Pseudomonadati</taxon>
        <taxon>Pseudomonadota</taxon>
        <taxon>Gammaproteobacteria</taxon>
        <taxon>Legionellales</taxon>
        <taxon>Legionellaceae</taxon>
        <taxon>Legionella</taxon>
    </lineage>
</organism>
<dbReference type="InterPro" id="IPR003660">
    <property type="entry name" value="HAMP_dom"/>
</dbReference>
<dbReference type="CDD" id="cd00082">
    <property type="entry name" value="HisKA"/>
    <property type="match status" value="1"/>
</dbReference>
<feature type="coiled-coil region" evidence="13">
    <location>
        <begin position="437"/>
        <end position="474"/>
    </location>
</feature>
<dbReference type="GO" id="GO:0009927">
    <property type="term" value="F:histidine phosphotransfer kinase activity"/>
    <property type="evidence" value="ECO:0007669"/>
    <property type="project" value="TreeGrafter"/>
</dbReference>
<dbReference type="SMART" id="SM00304">
    <property type="entry name" value="HAMP"/>
    <property type="match status" value="1"/>
</dbReference>
<dbReference type="CDD" id="cd16922">
    <property type="entry name" value="HATPase_EvgS-ArcB-TorS-like"/>
    <property type="match status" value="1"/>
</dbReference>
<dbReference type="InterPro" id="IPR011006">
    <property type="entry name" value="CheY-like_superfamily"/>
</dbReference>
<dbReference type="STRING" id="447.Lboz_0571"/>
<dbReference type="Proteomes" id="UP000054695">
    <property type="component" value="Unassembled WGS sequence"/>
</dbReference>
<dbReference type="Gene3D" id="3.30.565.10">
    <property type="entry name" value="Histidine kinase-like ATPase, C-terminal domain"/>
    <property type="match status" value="1"/>
</dbReference>
<keyword evidence="9" id="KW-0902">Two-component regulatory system</keyword>
<evidence type="ECO:0000256" key="7">
    <source>
        <dbReference type="ARBA" id="ARBA00022777"/>
    </source>
</evidence>
<evidence type="ECO:0000256" key="5">
    <source>
        <dbReference type="ARBA" id="ARBA00022679"/>
    </source>
</evidence>
<dbReference type="SMART" id="SM00388">
    <property type="entry name" value="HisKA"/>
    <property type="match status" value="1"/>
</dbReference>
<feature type="modified residue" description="4-aspartylphosphate" evidence="12">
    <location>
        <position position="897"/>
    </location>
</feature>
<dbReference type="SUPFAM" id="SSF55874">
    <property type="entry name" value="ATPase domain of HSP90 chaperone/DNA topoisomerase II/histidine kinase"/>
    <property type="match status" value="1"/>
</dbReference>
<dbReference type="OrthoDB" id="5563233at2"/>
<dbReference type="GO" id="GO:0005524">
    <property type="term" value="F:ATP binding"/>
    <property type="evidence" value="ECO:0007669"/>
    <property type="project" value="UniProtKB-KW"/>
</dbReference>
<evidence type="ECO:0000259" key="17">
    <source>
        <dbReference type="PROSITE" id="PS50885"/>
    </source>
</evidence>
<keyword evidence="13" id="KW-0175">Coiled coil</keyword>
<keyword evidence="14" id="KW-0812">Transmembrane</keyword>
<keyword evidence="8" id="KW-0067">ATP-binding</keyword>
<dbReference type="PROSITE" id="PS50109">
    <property type="entry name" value="HIS_KIN"/>
    <property type="match status" value="1"/>
</dbReference>
<feature type="domain" description="Response regulatory" evidence="16">
    <location>
        <begin position="728"/>
        <end position="841"/>
    </location>
</feature>
<dbReference type="EC" id="2.7.13.3" evidence="3"/>
<comment type="caution">
    <text evidence="18">The sequence shown here is derived from an EMBL/GenBank/DDBJ whole genome shotgun (WGS) entry which is preliminary data.</text>
</comment>
<dbReference type="SMART" id="SM00387">
    <property type="entry name" value="HATPase_c"/>
    <property type="match status" value="1"/>
</dbReference>
<accession>A0A0W0S078</accession>
<keyword evidence="5 18" id="KW-0808">Transferase</keyword>
<evidence type="ECO:0000259" key="15">
    <source>
        <dbReference type="PROSITE" id="PS50109"/>
    </source>
</evidence>
<dbReference type="PROSITE" id="PS50885">
    <property type="entry name" value="HAMP"/>
    <property type="match status" value="1"/>
</dbReference>
<dbReference type="FunFam" id="1.10.287.130:FF:000038">
    <property type="entry name" value="Sensory transduction histidine kinase"/>
    <property type="match status" value="1"/>
</dbReference>
<feature type="domain" description="Response regulatory" evidence="16">
    <location>
        <begin position="848"/>
        <end position="964"/>
    </location>
</feature>
<dbReference type="PATRIC" id="fig|447.4.peg.616"/>
<feature type="domain" description="HAMP" evidence="17">
    <location>
        <begin position="380"/>
        <end position="434"/>
    </location>
</feature>
<dbReference type="SUPFAM" id="SSF52172">
    <property type="entry name" value="CheY-like"/>
    <property type="match status" value="2"/>
</dbReference>
<evidence type="ECO:0000256" key="12">
    <source>
        <dbReference type="PROSITE-ProRule" id="PRU00169"/>
    </source>
</evidence>
<evidence type="ECO:0000256" key="10">
    <source>
        <dbReference type="ARBA" id="ARBA00023136"/>
    </source>
</evidence>
<evidence type="ECO:0000256" key="2">
    <source>
        <dbReference type="ARBA" id="ARBA00004370"/>
    </source>
</evidence>
<evidence type="ECO:0000256" key="3">
    <source>
        <dbReference type="ARBA" id="ARBA00012438"/>
    </source>
</evidence>
<dbReference type="InterPro" id="IPR005467">
    <property type="entry name" value="His_kinase_dom"/>
</dbReference>
<keyword evidence="4 12" id="KW-0597">Phosphoprotein</keyword>
<dbReference type="PANTHER" id="PTHR43047">
    <property type="entry name" value="TWO-COMPONENT HISTIDINE PROTEIN KINASE"/>
    <property type="match status" value="1"/>
</dbReference>
<dbReference type="Pfam" id="PF02518">
    <property type="entry name" value="HATPase_c"/>
    <property type="match status" value="1"/>
</dbReference>
<gene>
    <name evidence="18" type="primary">letS_1</name>
    <name evidence="18" type="ORF">Lboz_0571</name>
</gene>
<evidence type="ECO:0000256" key="13">
    <source>
        <dbReference type="SAM" id="Coils"/>
    </source>
</evidence>
<dbReference type="EMBL" id="LNXU01000004">
    <property type="protein sequence ID" value="KTC76501.1"/>
    <property type="molecule type" value="Genomic_DNA"/>
</dbReference>
<dbReference type="PANTHER" id="PTHR43047:SF72">
    <property type="entry name" value="OSMOSENSING HISTIDINE PROTEIN KINASE SLN1"/>
    <property type="match status" value="1"/>
</dbReference>
<evidence type="ECO:0000256" key="9">
    <source>
        <dbReference type="ARBA" id="ARBA00023012"/>
    </source>
</evidence>
<keyword evidence="19" id="KW-1185">Reference proteome</keyword>
<feature type="transmembrane region" description="Helical" evidence="14">
    <location>
        <begin position="358"/>
        <end position="379"/>
    </location>
</feature>
<keyword evidence="7" id="KW-0418">Kinase</keyword>
<dbReference type="Gene3D" id="3.40.50.2300">
    <property type="match status" value="2"/>
</dbReference>
<dbReference type="InterPro" id="IPR004358">
    <property type="entry name" value="Sig_transdc_His_kin-like_C"/>
</dbReference>
<dbReference type="GO" id="GO:0000155">
    <property type="term" value="F:phosphorelay sensor kinase activity"/>
    <property type="evidence" value="ECO:0007669"/>
    <property type="project" value="InterPro"/>
</dbReference>
<reference evidence="18 19" key="1">
    <citation type="submission" date="2015-11" db="EMBL/GenBank/DDBJ databases">
        <title>Genomic analysis of 38 Legionella species identifies large and diverse effector repertoires.</title>
        <authorList>
            <person name="Burstein D."/>
            <person name="Amaro F."/>
            <person name="Zusman T."/>
            <person name="Lifshitz Z."/>
            <person name="Cohen O."/>
            <person name="Gilbert J.A."/>
            <person name="Pupko T."/>
            <person name="Shuman H.A."/>
            <person name="Segal G."/>
        </authorList>
    </citation>
    <scope>NUCLEOTIDE SEQUENCE [LARGE SCALE GENOMIC DNA]</scope>
    <source>
        <strain evidence="18 19">WIGA</strain>
    </source>
</reference>